<name>A0A645I856_9ZZZZ</name>
<comment type="caution">
    <text evidence="2">The sequence shown here is derived from an EMBL/GenBank/DDBJ whole genome shotgun (WGS) entry which is preliminary data.</text>
</comment>
<dbReference type="EMBL" id="VSSQ01108294">
    <property type="protein sequence ID" value="MPN47086.1"/>
    <property type="molecule type" value="Genomic_DNA"/>
</dbReference>
<feature type="region of interest" description="Disordered" evidence="1">
    <location>
        <begin position="44"/>
        <end position="77"/>
    </location>
</feature>
<reference evidence="2" key="1">
    <citation type="submission" date="2019-08" db="EMBL/GenBank/DDBJ databases">
        <authorList>
            <person name="Kucharzyk K."/>
            <person name="Murdoch R.W."/>
            <person name="Higgins S."/>
            <person name="Loffler F."/>
        </authorList>
    </citation>
    <scope>NUCLEOTIDE SEQUENCE</scope>
</reference>
<proteinExistence type="predicted"/>
<sequence>MAGRLEKEDAMVGRARLHSDAQQVSLPQSLRRQLSCIQGCARQMEPSLQTKSQGPKEPERRKISGNGEAQKATANKLPRVAPARWMLVAHPPCPVKDNWLHRACGVLDRPCQMSYGRPGAAKPALPITLDWPRRGRCQEDRGRRQGRRH</sequence>
<protein>
    <submittedName>
        <fullName evidence="2">Uncharacterized protein</fullName>
    </submittedName>
</protein>
<organism evidence="2">
    <name type="scientific">bioreactor metagenome</name>
    <dbReference type="NCBI Taxonomy" id="1076179"/>
    <lineage>
        <taxon>unclassified sequences</taxon>
        <taxon>metagenomes</taxon>
        <taxon>ecological metagenomes</taxon>
    </lineage>
</organism>
<gene>
    <name evidence="2" type="ORF">SDC9_194686</name>
</gene>
<accession>A0A645I856</accession>
<dbReference type="AlphaFoldDB" id="A0A645I856"/>
<evidence type="ECO:0000256" key="1">
    <source>
        <dbReference type="SAM" id="MobiDB-lite"/>
    </source>
</evidence>
<feature type="compositionally biased region" description="Basic and acidic residues" evidence="1">
    <location>
        <begin position="1"/>
        <end position="11"/>
    </location>
</feature>
<feature type="region of interest" description="Disordered" evidence="1">
    <location>
        <begin position="1"/>
        <end position="28"/>
    </location>
</feature>
<evidence type="ECO:0000313" key="2">
    <source>
        <dbReference type="EMBL" id="MPN47086.1"/>
    </source>
</evidence>